<protein>
    <submittedName>
        <fullName evidence="3">Uncharacterized protein</fullName>
    </submittedName>
</protein>
<keyword evidence="2" id="KW-0812">Transmembrane</keyword>
<feature type="region of interest" description="Disordered" evidence="1">
    <location>
        <begin position="1"/>
        <end position="26"/>
    </location>
</feature>
<evidence type="ECO:0000313" key="4">
    <source>
        <dbReference type="Proteomes" id="UP001280581"/>
    </source>
</evidence>
<evidence type="ECO:0000256" key="2">
    <source>
        <dbReference type="SAM" id="Phobius"/>
    </source>
</evidence>
<reference evidence="3 4" key="1">
    <citation type="submission" date="2021-02" db="EMBL/GenBank/DDBJ databases">
        <title>Genome assembly of Pseudopithomyces chartarum.</title>
        <authorList>
            <person name="Jauregui R."/>
            <person name="Singh J."/>
            <person name="Voisey C."/>
        </authorList>
    </citation>
    <scope>NUCLEOTIDE SEQUENCE [LARGE SCALE GENOMIC DNA]</scope>
    <source>
        <strain evidence="3 4">AGR01</strain>
    </source>
</reference>
<accession>A0AAN6RI20</accession>
<keyword evidence="2" id="KW-0472">Membrane</keyword>
<organism evidence="3 4">
    <name type="scientific">Pseudopithomyces chartarum</name>
    <dbReference type="NCBI Taxonomy" id="1892770"/>
    <lineage>
        <taxon>Eukaryota</taxon>
        <taxon>Fungi</taxon>
        <taxon>Dikarya</taxon>
        <taxon>Ascomycota</taxon>
        <taxon>Pezizomycotina</taxon>
        <taxon>Dothideomycetes</taxon>
        <taxon>Pleosporomycetidae</taxon>
        <taxon>Pleosporales</taxon>
        <taxon>Massarineae</taxon>
        <taxon>Didymosphaeriaceae</taxon>
        <taxon>Pseudopithomyces</taxon>
    </lineage>
</organism>
<dbReference type="Proteomes" id="UP001280581">
    <property type="component" value="Unassembled WGS sequence"/>
</dbReference>
<proteinExistence type="predicted"/>
<feature type="transmembrane region" description="Helical" evidence="2">
    <location>
        <begin position="78"/>
        <end position="99"/>
    </location>
</feature>
<feature type="transmembrane region" description="Helical" evidence="2">
    <location>
        <begin position="119"/>
        <end position="138"/>
    </location>
</feature>
<keyword evidence="2" id="KW-1133">Transmembrane helix</keyword>
<dbReference type="PANTHER" id="PTHR37544:SF3">
    <property type="entry name" value="SPRAY"/>
    <property type="match status" value="1"/>
</dbReference>
<feature type="transmembrane region" description="Helical" evidence="2">
    <location>
        <begin position="794"/>
        <end position="817"/>
    </location>
</feature>
<name>A0AAN6RI20_9PLEO</name>
<comment type="caution">
    <text evidence="3">The sequence shown here is derived from an EMBL/GenBank/DDBJ whole genome shotgun (WGS) entry which is preliminary data.</text>
</comment>
<keyword evidence="4" id="KW-1185">Reference proteome</keyword>
<gene>
    <name evidence="3" type="ORF">GRF29_77g2115088</name>
</gene>
<dbReference type="InterPro" id="IPR021840">
    <property type="entry name" value="DUF3433"/>
</dbReference>
<dbReference type="EMBL" id="WVTA01000007">
    <property type="protein sequence ID" value="KAK3208819.1"/>
    <property type="molecule type" value="Genomic_DNA"/>
</dbReference>
<feature type="transmembrane region" description="Helical" evidence="2">
    <location>
        <begin position="188"/>
        <end position="207"/>
    </location>
</feature>
<dbReference type="PANTHER" id="PTHR37544">
    <property type="entry name" value="SPRAY-RELATED"/>
    <property type="match status" value="1"/>
</dbReference>
<feature type="transmembrane region" description="Helical" evidence="2">
    <location>
        <begin position="562"/>
        <end position="581"/>
    </location>
</feature>
<feature type="transmembrane region" description="Helical" evidence="2">
    <location>
        <begin position="1316"/>
        <end position="1338"/>
    </location>
</feature>
<evidence type="ECO:0000313" key="3">
    <source>
        <dbReference type="EMBL" id="KAK3208819.1"/>
    </source>
</evidence>
<sequence>MRHRSSDYARVSPDIEDSGNGNDHEGGVENISLVSLIKLETLAVHSSNETIQNSHENTVAPGNKPAPTWMPRMLRWHFALVPTVLSLSLCIVVSILCWYNKTNHGLGPDDGTAALLFGWRFLPTLIAVLYSELVFMLWEDVKRTEPYARMAKSGGASARWTILQGPSLWWTAFVQGFGNQKKGIPSSIALVCATSAFIIGSIIISPLSSTILQSGQTAVERKTDFLIMGLPDGGSLQLQADRETYFRTIGNILRNVPTSAWIGDTYFVLPLRPVDMHQFPLSPSVSDTIGSWNSESLVFKADYECEPLTLSGRETFSRTKPVASDNYWRYKVKSPGGCELQLEGGPSARDLGSPGLMWASLPVLRARDIDGSSGYQRLDAPANCGDRDVILARAGEALAKNFTVYGELCTSMYSVARMPVTVSTRPASGSVLQISPDDFQNKRVSLSKEILDENKIYNMTMLEDWGSYMAYNNRDGASGGMGSSEPKEFDGPSAVLGAAYDYNTSKIIQQKSLAKEAKRFRQRALGEILQHSLSQADNLQLQRHAGSSVSFEKRVVAITETVILLATMLFVSFLFMSGLLLSSQLHQRPLNLHVDPSTPLGLASLVASDRRILSSLKSLDQTPKSERKHKLKDIGYATSSGRLYETSYHNQRLKQRREEKPQRKLKSLDWRPAVLRLRYLTILAVFLTLLIVGLVVLKHFADQHELSQTAFVYQTQISFFNKTVPTIAPYSVLPTFLAVVVSLWWDSLDKSLRGLQPYISMSKSSPSLKKGAGMQYQTSYWVWAAFRAVKNQHWLLLVITIGSTLSQVFVVSMSALFERQPHVHTQSFITNRSLELRQVPHLFEVLYDFTSSEGYVTWRDVIQRTYENSTTNWLYTATIQLTLGGPEPAWSRQGWSFVPVSLPESKDYSPKSSERFRDNAEETQNGTWTSFVNITIPTFGVRARLECENVPGADSFGDNSDTSWLMEWDFTDDSVWNTTNNPKDLKSAYMPARYLFENTTHNTSLLSLPSLVYCCENGTMQGENSNSAIGYWSTNNGAEYPHPDRAWPINFTSKWIYGGPTRTDYYLNNSFADEILNDPQNKWAPLMFSEVPRLQALNCKPVIETANTSIVVDYTTGQVHHFEILDQPKPAEEAWSDAFVLRLNASGIDDEFRDLYRNSTLSYGVYFIDALLGAAQLLNYGQDDEFSLLEDNTFNVLDRDFGLNLDFMSFAMYTLAGKDPEALLDEETLKNLTQFVFSAYFQHFVSSNFSHETGGFAYQRIGESLEIELPYHIDNSTLGNMAGHNGPPTAYAQLNTNRTVVGTISTAIEVLNMNSVATWLSVGILIYLILATLLFAALQRSYLSPLIRNFESPADVLIAIANSEKFLDMVRDGDHHALRKSEDRRARLGWFRDVDGNKRWGVEVVGGNRPVEWIVEPGA</sequence>
<dbReference type="Pfam" id="PF11915">
    <property type="entry name" value="DUF3433"/>
    <property type="match status" value="2"/>
</dbReference>
<evidence type="ECO:0000256" key="1">
    <source>
        <dbReference type="SAM" id="MobiDB-lite"/>
    </source>
</evidence>
<feature type="transmembrane region" description="Helical" evidence="2">
    <location>
        <begin position="677"/>
        <end position="697"/>
    </location>
</feature>
<feature type="transmembrane region" description="Helical" evidence="2">
    <location>
        <begin position="727"/>
        <end position="745"/>
    </location>
</feature>